<dbReference type="SUPFAM" id="SSF57196">
    <property type="entry name" value="EGF/Laminin"/>
    <property type="match status" value="1"/>
</dbReference>
<evidence type="ECO:0000256" key="1">
    <source>
        <dbReference type="PROSITE-ProRule" id="PRU00076"/>
    </source>
</evidence>
<evidence type="ECO:0000259" key="2">
    <source>
        <dbReference type="PROSITE" id="PS50026"/>
    </source>
</evidence>
<keyword evidence="3" id="KW-1185">Reference proteome</keyword>
<feature type="disulfide bond" evidence="1">
    <location>
        <begin position="64"/>
        <end position="73"/>
    </location>
</feature>
<dbReference type="CDD" id="cd00054">
    <property type="entry name" value="EGF_CA"/>
    <property type="match status" value="1"/>
</dbReference>
<keyword evidence="1" id="KW-1015">Disulfide bond</keyword>
<keyword evidence="1" id="KW-0245">EGF-like domain</keyword>
<dbReference type="Pfam" id="PF00008">
    <property type="entry name" value="EGF"/>
    <property type="match status" value="1"/>
</dbReference>
<dbReference type="Proteomes" id="UP000492821">
    <property type="component" value="Unassembled WGS sequence"/>
</dbReference>
<dbReference type="AlphaFoldDB" id="A0A7E4V6F6"/>
<name>A0A7E4V6F6_PANRE</name>
<organism evidence="3 4">
    <name type="scientific">Panagrellus redivivus</name>
    <name type="common">Microworm</name>
    <dbReference type="NCBI Taxonomy" id="6233"/>
    <lineage>
        <taxon>Eukaryota</taxon>
        <taxon>Metazoa</taxon>
        <taxon>Ecdysozoa</taxon>
        <taxon>Nematoda</taxon>
        <taxon>Chromadorea</taxon>
        <taxon>Rhabditida</taxon>
        <taxon>Tylenchina</taxon>
        <taxon>Panagrolaimomorpha</taxon>
        <taxon>Panagrolaimoidea</taxon>
        <taxon>Panagrolaimidae</taxon>
        <taxon>Panagrellus</taxon>
    </lineage>
</organism>
<reference evidence="3" key="1">
    <citation type="journal article" date="2013" name="Genetics">
        <title>The draft genome and transcriptome of Panagrellus redivivus are shaped by the harsh demands of a free-living lifestyle.</title>
        <authorList>
            <person name="Srinivasan J."/>
            <person name="Dillman A.R."/>
            <person name="Macchietto M.G."/>
            <person name="Heikkinen L."/>
            <person name="Lakso M."/>
            <person name="Fracchia K.M."/>
            <person name="Antoshechkin I."/>
            <person name="Mortazavi A."/>
            <person name="Wong G."/>
            <person name="Sternberg P.W."/>
        </authorList>
    </citation>
    <scope>NUCLEOTIDE SEQUENCE [LARGE SCALE GENOMIC DNA]</scope>
    <source>
        <strain evidence="3">MT8872</strain>
    </source>
</reference>
<reference evidence="4" key="2">
    <citation type="submission" date="2020-10" db="UniProtKB">
        <authorList>
            <consortium name="WormBaseParasite"/>
        </authorList>
    </citation>
    <scope>IDENTIFICATION</scope>
</reference>
<dbReference type="PROSITE" id="PS50026">
    <property type="entry name" value="EGF_3"/>
    <property type="match status" value="1"/>
</dbReference>
<proteinExistence type="predicted"/>
<feature type="disulfide bond" evidence="1">
    <location>
        <begin position="45"/>
        <end position="62"/>
    </location>
</feature>
<protein>
    <submittedName>
        <fullName evidence="4">EGF-like domain-containing protein</fullName>
    </submittedName>
</protein>
<evidence type="ECO:0000313" key="3">
    <source>
        <dbReference type="Proteomes" id="UP000492821"/>
    </source>
</evidence>
<comment type="caution">
    <text evidence="1">Lacks conserved residue(s) required for the propagation of feature annotation.</text>
</comment>
<evidence type="ECO:0000313" key="4">
    <source>
        <dbReference type="WBParaSite" id="Pan_g17173.t1"/>
    </source>
</evidence>
<feature type="domain" description="EGF-like" evidence="2">
    <location>
        <begin position="36"/>
        <end position="74"/>
    </location>
</feature>
<dbReference type="PROSITE" id="PS00022">
    <property type="entry name" value="EGF_1"/>
    <property type="match status" value="1"/>
</dbReference>
<dbReference type="Gene3D" id="2.10.25.10">
    <property type="entry name" value="Laminin"/>
    <property type="match status" value="1"/>
</dbReference>
<sequence length="213" mass="22620">MNLPIDDVDFAGAFIITTDKVGRQAGTDMIRGFNVVDRPCDDDPCKNNGTCRPTPGSPPFFCDCVGEWGGKHCEIPIPKPKQPKYGKNVKLVSSGQPEWIEELKRRKAKVATEVPKPIKTAKDMVNGRKVAPKMVNDEPMESSGDSYFEVGDSGAITSSSENGTEALDIGNAMKAGQTGGELGADGKPLESGATATSIVASLLLFIFAKIISA</sequence>
<accession>A0A7E4V6F6</accession>
<dbReference type="InterPro" id="IPR000742">
    <property type="entry name" value="EGF"/>
</dbReference>
<dbReference type="WBParaSite" id="Pan_g17173.t1">
    <property type="protein sequence ID" value="Pan_g17173.t1"/>
    <property type="gene ID" value="Pan_g17173"/>
</dbReference>